<proteinExistence type="predicted"/>
<dbReference type="Proteomes" id="UP000237271">
    <property type="component" value="Unassembled WGS sequence"/>
</dbReference>
<dbReference type="EMBL" id="NCKW01015529">
    <property type="protein sequence ID" value="POM62614.1"/>
    <property type="molecule type" value="Genomic_DNA"/>
</dbReference>
<gene>
    <name evidence="1" type="ORF">PHPALM_28212</name>
</gene>
<dbReference type="AlphaFoldDB" id="A0A2P4XAM6"/>
<comment type="caution">
    <text evidence="1">The sequence shown here is derived from an EMBL/GenBank/DDBJ whole genome shotgun (WGS) entry which is preliminary data.</text>
</comment>
<protein>
    <submittedName>
        <fullName evidence="1">Uncharacterized protein</fullName>
    </submittedName>
</protein>
<name>A0A2P4XAM6_9STRA</name>
<accession>A0A2P4XAM6</accession>
<reference evidence="1 2" key="1">
    <citation type="journal article" date="2017" name="Genome Biol. Evol.">
        <title>Phytophthora megakarya and P. palmivora, closely related causal agents of cacao black pod rot, underwent increases in genome sizes and gene numbers by different mechanisms.</title>
        <authorList>
            <person name="Ali S.S."/>
            <person name="Shao J."/>
            <person name="Lary D.J."/>
            <person name="Kronmiller B."/>
            <person name="Shen D."/>
            <person name="Strem M.D."/>
            <person name="Amoako-Attah I."/>
            <person name="Akrofi A.Y."/>
            <person name="Begoude B.A."/>
            <person name="Ten Hoopen G.M."/>
            <person name="Coulibaly K."/>
            <person name="Kebe B.I."/>
            <person name="Melnick R.L."/>
            <person name="Guiltinan M.J."/>
            <person name="Tyler B.M."/>
            <person name="Meinhardt L.W."/>
            <person name="Bailey B.A."/>
        </authorList>
    </citation>
    <scope>NUCLEOTIDE SEQUENCE [LARGE SCALE GENOMIC DNA]</scope>
    <source>
        <strain evidence="2">sbr112.9</strain>
    </source>
</reference>
<evidence type="ECO:0000313" key="1">
    <source>
        <dbReference type="EMBL" id="POM62614.1"/>
    </source>
</evidence>
<organism evidence="1 2">
    <name type="scientific">Phytophthora palmivora</name>
    <dbReference type="NCBI Taxonomy" id="4796"/>
    <lineage>
        <taxon>Eukaryota</taxon>
        <taxon>Sar</taxon>
        <taxon>Stramenopiles</taxon>
        <taxon>Oomycota</taxon>
        <taxon>Peronosporomycetes</taxon>
        <taxon>Peronosporales</taxon>
        <taxon>Peronosporaceae</taxon>
        <taxon>Phytophthora</taxon>
    </lineage>
</organism>
<evidence type="ECO:0000313" key="2">
    <source>
        <dbReference type="Proteomes" id="UP000237271"/>
    </source>
</evidence>
<keyword evidence="2" id="KW-1185">Reference proteome</keyword>
<sequence length="118" mass="13477">MLTAETSTIATPLQIWDGLSTKYYQSLEGNSIVRGIVRGQVLKRVHHACALHYGTDMHGRVEVPPIRKYRVIGWVNPALLNHLRYENIAVYLDGTIRREPDKFAKCVVLMVFDRGTRI</sequence>